<dbReference type="GO" id="GO:0016887">
    <property type="term" value="F:ATP hydrolysis activity"/>
    <property type="evidence" value="ECO:0007669"/>
    <property type="project" value="InterPro"/>
</dbReference>
<dbReference type="EMBL" id="JARJLG010000031">
    <property type="protein sequence ID" value="KAJ7767017.1"/>
    <property type="molecule type" value="Genomic_DNA"/>
</dbReference>
<keyword evidence="5" id="KW-0677">Repeat</keyword>
<dbReference type="CDD" id="cd18578">
    <property type="entry name" value="ABC_6TM_Pgp_ABCB1_D2_like"/>
    <property type="match status" value="1"/>
</dbReference>
<feature type="transmembrane region" description="Helical" evidence="12">
    <location>
        <begin position="139"/>
        <end position="162"/>
    </location>
</feature>
<sequence length="1308" mass="141220">MDQSLPATAEAPKQSAKARRKFLVFGPRQSEVVTRKAESPADEKNEGKLKEYPKVPPVFFFALFRFATRGELLVSLIGIIAAGAAGAASPLLSIFFGNLTQDFVSFTLTLAEAQRGSAEAAAQLPTAAANFRHASAKNAIYMTILGVGIFLSTYIYMSTWVVTSELSAKRIRERYLQAVLRQDPTFFDSVGAGEIVTRIQTDTHLVQAGISEKVALSAFFISGFFSGFILAFVRSWRMALVLSTMLPSMSLIGGIMGKFVSQYTELSLKNVAEGGTLAEETISTIRTAHAFGTQETLAKMYDVFIAKARKVDITAATFSGGGLGAIYFTVFASYALSFSYGVTLINRNEANAGTVVTVFMAIMNGTFSLVILGPQIQAIILAMGAAGKLFTTIDRVPLIDSSDPGGSKPTPVSGSLSLENLCFTYPSRPDVPVLKDISITFPAGATTALVGASGSGKSTIIALMERFYDPNAGVVRLDGVDLREINLKYLRSQIGLVSQEPTLFNASVRDNVAYGFLNSQYESATDAEKFRLIEEACVRANAHGFIQKLPQGYDTLVGERGFLLSGGQKQRIAIARAIVSDPKILLLDEATSALDTESEGVVQSALDNARTGRTTITIAHRLSTIKDADAIYVMADGAVLERGTHNDLLSNPSSMYSQLVEAQKLRDGKDTAHTRTSPDSQKDTAIVQSASSSVDSLQKELLVSSRPLPDKTSLGLFDLFLKLAKINRESWRKYIIGSICAILTGMVYPAFAVIYSKGILAFSDPDPHVRRHLGDRTALYLFLVAIGAGISITIQNYLFSSAAASFTGKLRILLFRTILGQEIQFFDKEDNTTGSLTSNLSDHPQKVKGLIGITLGAIVECIATLATGWIVGLIFVWKLGLISIACSPLLFFTGYIRLRVIVQKDERNKLAHADSAQVACEAASSVRTVAALTGEDYCCSRYSDSLLPPLQESKHAAIWSSLLYALSQTTVFWVIALVFWYGSVLVSRQECTTFQFFVTLMAATFGSMNAGNVFSFAPDLSVARTAGSAIIQLLESGPGIPPLPPALSEKDAEKTAGHLKFDNVHFSYPTRPGARVLRGLSFEAKPGQYIALVGASGSGKSTVIQLIERFYECAAGQIRLDDVPIDALDVQAYRRRMALVSQEPTLYAGTVRFNILLGAVKPEAEVTQQDIEDVCQDANILEFIQSLPNGFDTEVGGKGSQLSGGQKQRIAIARALMRDPKVLLLDEATSALDSGSEKVVQQALDTAAAGRTTIAIAHRLSTIQNADVIYFIKDGMVSESGTHDELLRRNGHYANFVRLQALESTAKS</sequence>
<organism evidence="15 16">
    <name type="scientific">Mycena maculata</name>
    <dbReference type="NCBI Taxonomy" id="230809"/>
    <lineage>
        <taxon>Eukaryota</taxon>
        <taxon>Fungi</taxon>
        <taxon>Dikarya</taxon>
        <taxon>Basidiomycota</taxon>
        <taxon>Agaricomycotina</taxon>
        <taxon>Agaricomycetes</taxon>
        <taxon>Agaricomycetidae</taxon>
        <taxon>Agaricales</taxon>
        <taxon>Marasmiineae</taxon>
        <taxon>Mycenaceae</taxon>
        <taxon>Mycena</taxon>
    </lineage>
</organism>
<keyword evidence="7" id="KW-0067">ATP-binding</keyword>
<feature type="transmembrane region" description="Helical" evidence="12">
    <location>
        <begin position="994"/>
        <end position="1014"/>
    </location>
</feature>
<evidence type="ECO:0000256" key="11">
    <source>
        <dbReference type="SAM" id="MobiDB-lite"/>
    </source>
</evidence>
<dbReference type="PROSITE" id="PS50929">
    <property type="entry name" value="ABC_TM1F"/>
    <property type="match status" value="2"/>
</dbReference>
<dbReference type="GO" id="GO:0005886">
    <property type="term" value="C:plasma membrane"/>
    <property type="evidence" value="ECO:0007669"/>
    <property type="project" value="UniProtKB-SubCell"/>
</dbReference>
<evidence type="ECO:0000259" key="14">
    <source>
        <dbReference type="PROSITE" id="PS50929"/>
    </source>
</evidence>
<feature type="transmembrane region" description="Helical" evidence="12">
    <location>
        <begin position="315"/>
        <end position="340"/>
    </location>
</feature>
<evidence type="ECO:0000256" key="8">
    <source>
        <dbReference type="ARBA" id="ARBA00022989"/>
    </source>
</evidence>
<dbReference type="GO" id="GO:0005524">
    <property type="term" value="F:ATP binding"/>
    <property type="evidence" value="ECO:0007669"/>
    <property type="project" value="UniProtKB-KW"/>
</dbReference>
<dbReference type="Pfam" id="PF00664">
    <property type="entry name" value="ABC_membrane"/>
    <property type="match status" value="2"/>
</dbReference>
<feature type="transmembrane region" description="Helical" evidence="12">
    <location>
        <begin position="72"/>
        <end position="96"/>
    </location>
</feature>
<dbReference type="InterPro" id="IPR011527">
    <property type="entry name" value="ABC1_TM_dom"/>
</dbReference>
<name>A0AAD7JKV5_9AGAR</name>
<feature type="transmembrane region" description="Helical" evidence="12">
    <location>
        <begin position="239"/>
        <end position="260"/>
    </location>
</feature>
<reference evidence="15" key="1">
    <citation type="submission" date="2023-03" db="EMBL/GenBank/DDBJ databases">
        <title>Massive genome expansion in bonnet fungi (Mycena s.s.) driven by repeated elements and novel gene families across ecological guilds.</title>
        <authorList>
            <consortium name="Lawrence Berkeley National Laboratory"/>
            <person name="Harder C.B."/>
            <person name="Miyauchi S."/>
            <person name="Viragh M."/>
            <person name="Kuo A."/>
            <person name="Thoen E."/>
            <person name="Andreopoulos B."/>
            <person name="Lu D."/>
            <person name="Skrede I."/>
            <person name="Drula E."/>
            <person name="Henrissat B."/>
            <person name="Morin E."/>
            <person name="Kohler A."/>
            <person name="Barry K."/>
            <person name="LaButti K."/>
            <person name="Morin E."/>
            <person name="Salamov A."/>
            <person name="Lipzen A."/>
            <person name="Mereny Z."/>
            <person name="Hegedus B."/>
            <person name="Baldrian P."/>
            <person name="Stursova M."/>
            <person name="Weitz H."/>
            <person name="Taylor A."/>
            <person name="Grigoriev I.V."/>
            <person name="Nagy L.G."/>
            <person name="Martin F."/>
            <person name="Kauserud H."/>
        </authorList>
    </citation>
    <scope>NUCLEOTIDE SEQUENCE</scope>
    <source>
        <strain evidence="15">CBHHK188m</strain>
    </source>
</reference>
<dbReference type="Proteomes" id="UP001215280">
    <property type="component" value="Unassembled WGS sequence"/>
</dbReference>
<keyword evidence="3" id="KW-0813">Transport</keyword>
<feature type="transmembrane region" description="Helical" evidence="12">
    <location>
        <begin position="734"/>
        <end position="758"/>
    </location>
</feature>
<proteinExistence type="inferred from homology"/>
<keyword evidence="10" id="KW-0325">Glycoprotein</keyword>
<feature type="domain" description="ABC transporter" evidence="13">
    <location>
        <begin position="1059"/>
        <end position="1299"/>
    </location>
</feature>
<feature type="transmembrane region" description="Helical" evidence="12">
    <location>
        <begin position="214"/>
        <end position="233"/>
    </location>
</feature>
<protein>
    <submittedName>
        <fullName evidence="15">Multidrug resistance protein 1</fullName>
    </submittedName>
</protein>
<dbReference type="GO" id="GO:0005743">
    <property type="term" value="C:mitochondrial inner membrane"/>
    <property type="evidence" value="ECO:0007669"/>
    <property type="project" value="TreeGrafter"/>
</dbReference>
<keyword evidence="6" id="KW-0547">Nucleotide-binding</keyword>
<evidence type="ECO:0000256" key="3">
    <source>
        <dbReference type="ARBA" id="ARBA00022448"/>
    </source>
</evidence>
<evidence type="ECO:0000259" key="13">
    <source>
        <dbReference type="PROSITE" id="PS50893"/>
    </source>
</evidence>
<dbReference type="PROSITE" id="PS50893">
    <property type="entry name" value="ABC_TRANSPORTER_2"/>
    <property type="match status" value="2"/>
</dbReference>
<evidence type="ECO:0000313" key="16">
    <source>
        <dbReference type="Proteomes" id="UP001215280"/>
    </source>
</evidence>
<feature type="transmembrane region" description="Helical" evidence="12">
    <location>
        <begin position="778"/>
        <end position="799"/>
    </location>
</feature>
<comment type="similarity">
    <text evidence="2">Belongs to the ABC transporter superfamily. ABCB family. Multidrug resistance exporter (TC 3.A.1.201) subfamily.</text>
</comment>
<feature type="domain" description="ABC transporter" evidence="13">
    <location>
        <begin position="416"/>
        <end position="661"/>
    </location>
</feature>
<dbReference type="SUPFAM" id="SSF90123">
    <property type="entry name" value="ABC transporter transmembrane region"/>
    <property type="match status" value="2"/>
</dbReference>
<keyword evidence="4 12" id="KW-0812">Transmembrane</keyword>
<dbReference type="InterPro" id="IPR017871">
    <property type="entry name" value="ABC_transporter-like_CS"/>
</dbReference>
<dbReference type="InterPro" id="IPR036640">
    <property type="entry name" value="ABC1_TM_sf"/>
</dbReference>
<dbReference type="PANTHER" id="PTHR43394:SF1">
    <property type="entry name" value="ATP-BINDING CASSETTE SUB-FAMILY B MEMBER 10, MITOCHONDRIAL"/>
    <property type="match status" value="1"/>
</dbReference>
<dbReference type="PROSITE" id="PS00211">
    <property type="entry name" value="ABC_TRANSPORTER_1"/>
    <property type="match status" value="2"/>
</dbReference>
<feature type="transmembrane region" description="Helical" evidence="12">
    <location>
        <begin position="352"/>
        <end position="373"/>
    </location>
</feature>
<comment type="subcellular location">
    <subcellularLocation>
        <location evidence="1">Cell membrane</location>
        <topology evidence="1">Multi-pass membrane protein</topology>
    </subcellularLocation>
</comment>
<feature type="transmembrane region" description="Helical" evidence="12">
    <location>
        <begin position="850"/>
        <end position="875"/>
    </location>
</feature>
<dbReference type="GO" id="GO:0090374">
    <property type="term" value="P:oligopeptide export from mitochondrion"/>
    <property type="evidence" value="ECO:0007669"/>
    <property type="project" value="TreeGrafter"/>
</dbReference>
<keyword evidence="8 12" id="KW-1133">Transmembrane helix</keyword>
<dbReference type="GO" id="GO:0015421">
    <property type="term" value="F:ABC-type oligopeptide transporter activity"/>
    <property type="evidence" value="ECO:0007669"/>
    <property type="project" value="TreeGrafter"/>
</dbReference>
<dbReference type="InterPro" id="IPR027417">
    <property type="entry name" value="P-loop_NTPase"/>
</dbReference>
<feature type="domain" description="ABC transmembrane type-1" evidence="14">
    <location>
        <begin position="76"/>
        <end position="381"/>
    </location>
</feature>
<keyword evidence="16" id="KW-1185">Reference proteome</keyword>
<dbReference type="SMART" id="SM00382">
    <property type="entry name" value="AAA"/>
    <property type="match status" value="2"/>
</dbReference>
<evidence type="ECO:0000256" key="7">
    <source>
        <dbReference type="ARBA" id="ARBA00022840"/>
    </source>
</evidence>
<evidence type="ECO:0000256" key="6">
    <source>
        <dbReference type="ARBA" id="ARBA00022741"/>
    </source>
</evidence>
<dbReference type="Gene3D" id="1.20.1560.10">
    <property type="entry name" value="ABC transporter type 1, transmembrane domain"/>
    <property type="match status" value="1"/>
</dbReference>
<dbReference type="SUPFAM" id="SSF52540">
    <property type="entry name" value="P-loop containing nucleoside triphosphate hydrolases"/>
    <property type="match status" value="2"/>
</dbReference>
<dbReference type="CDD" id="cd18577">
    <property type="entry name" value="ABC_6TM_Pgp_ABCB1_D1_like"/>
    <property type="match status" value="1"/>
</dbReference>
<dbReference type="Gene3D" id="3.40.50.300">
    <property type="entry name" value="P-loop containing nucleotide triphosphate hydrolases"/>
    <property type="match status" value="2"/>
</dbReference>
<accession>A0AAD7JKV5</accession>
<evidence type="ECO:0000256" key="5">
    <source>
        <dbReference type="ARBA" id="ARBA00022737"/>
    </source>
</evidence>
<dbReference type="PANTHER" id="PTHR43394">
    <property type="entry name" value="ATP-DEPENDENT PERMEASE MDL1, MITOCHONDRIAL"/>
    <property type="match status" value="1"/>
</dbReference>
<evidence type="ECO:0000256" key="9">
    <source>
        <dbReference type="ARBA" id="ARBA00023136"/>
    </source>
</evidence>
<evidence type="ECO:0000256" key="1">
    <source>
        <dbReference type="ARBA" id="ARBA00004651"/>
    </source>
</evidence>
<dbReference type="InterPro" id="IPR039421">
    <property type="entry name" value="Type_1_exporter"/>
</dbReference>
<dbReference type="InterPro" id="IPR003439">
    <property type="entry name" value="ABC_transporter-like_ATP-bd"/>
</dbReference>
<comment type="caution">
    <text evidence="15">The sequence shown here is derived from an EMBL/GenBank/DDBJ whole genome shotgun (WGS) entry which is preliminary data.</text>
</comment>
<feature type="transmembrane region" description="Helical" evidence="12">
    <location>
        <begin position="881"/>
        <end position="898"/>
    </location>
</feature>
<evidence type="ECO:0000256" key="12">
    <source>
        <dbReference type="SAM" id="Phobius"/>
    </source>
</evidence>
<dbReference type="CDD" id="cd03249">
    <property type="entry name" value="ABC_MTABC3_MDL1_MDL2"/>
    <property type="match status" value="2"/>
</dbReference>
<feature type="domain" description="ABC transmembrane type-1" evidence="14">
    <location>
        <begin position="735"/>
        <end position="1020"/>
    </location>
</feature>
<dbReference type="InterPro" id="IPR003593">
    <property type="entry name" value="AAA+_ATPase"/>
</dbReference>
<evidence type="ECO:0000256" key="10">
    <source>
        <dbReference type="ARBA" id="ARBA00023180"/>
    </source>
</evidence>
<dbReference type="Pfam" id="PF00005">
    <property type="entry name" value="ABC_tran"/>
    <property type="match status" value="2"/>
</dbReference>
<evidence type="ECO:0000256" key="2">
    <source>
        <dbReference type="ARBA" id="ARBA00007577"/>
    </source>
</evidence>
<dbReference type="FunFam" id="3.40.50.300:FF:000066">
    <property type="entry name" value="ABC transporter B family member 1"/>
    <property type="match status" value="1"/>
</dbReference>
<evidence type="ECO:0000256" key="4">
    <source>
        <dbReference type="ARBA" id="ARBA00022692"/>
    </source>
</evidence>
<evidence type="ECO:0000313" key="15">
    <source>
        <dbReference type="EMBL" id="KAJ7767017.1"/>
    </source>
</evidence>
<feature type="transmembrane region" description="Helical" evidence="12">
    <location>
        <begin position="962"/>
        <end position="982"/>
    </location>
</feature>
<keyword evidence="9 12" id="KW-0472">Membrane</keyword>
<feature type="region of interest" description="Disordered" evidence="11">
    <location>
        <begin position="666"/>
        <end position="685"/>
    </location>
</feature>
<dbReference type="FunFam" id="3.40.50.300:FF:000913">
    <property type="entry name" value="ABC multidrug transporter SitT"/>
    <property type="match status" value="1"/>
</dbReference>
<gene>
    <name evidence="15" type="ORF">DFH07DRAFT_808928</name>
</gene>